<proteinExistence type="predicted"/>
<evidence type="ECO:0000313" key="1">
    <source>
        <dbReference type="EMBL" id="TDD90542.1"/>
    </source>
</evidence>
<dbReference type="RefSeq" id="WP_132681905.1">
    <property type="nucleotide sequence ID" value="NZ_SMLA01000008.1"/>
</dbReference>
<reference evidence="1 2" key="1">
    <citation type="submission" date="2019-03" db="EMBL/GenBank/DDBJ databases">
        <title>Draft genome sequences of novel Actinobacteria.</title>
        <authorList>
            <person name="Sahin N."/>
            <person name="Ay H."/>
            <person name="Saygin H."/>
        </authorList>
    </citation>
    <scope>NUCLEOTIDE SEQUENCE [LARGE SCALE GENOMIC DNA]</scope>
    <source>
        <strain evidence="1 2">5K548</strain>
    </source>
</reference>
<sequence>MHTLFSTVLTCNSTAEGLTNFELTATHRANHGAEDPGRHVRHDIAVPNEEGAQISEAVEHNEAVLAKLGHDCTGASGLVAHGWEQKQ</sequence>
<evidence type="ECO:0000313" key="2">
    <source>
        <dbReference type="Proteomes" id="UP000294723"/>
    </source>
</evidence>
<accession>A0A4R5C1F3</accession>
<dbReference type="EMBL" id="SMLA01000008">
    <property type="protein sequence ID" value="TDD90542.1"/>
    <property type="molecule type" value="Genomic_DNA"/>
</dbReference>
<dbReference type="AlphaFoldDB" id="A0A4R5C1F3"/>
<gene>
    <name evidence="1" type="ORF">E1202_07870</name>
</gene>
<name>A0A4R5C1F3_9PSEU</name>
<organism evidence="1 2">
    <name type="scientific">Saccharopolyspora karakumensis</name>
    <dbReference type="NCBI Taxonomy" id="2530386"/>
    <lineage>
        <taxon>Bacteria</taxon>
        <taxon>Bacillati</taxon>
        <taxon>Actinomycetota</taxon>
        <taxon>Actinomycetes</taxon>
        <taxon>Pseudonocardiales</taxon>
        <taxon>Pseudonocardiaceae</taxon>
        <taxon>Saccharopolyspora</taxon>
    </lineage>
</organism>
<comment type="caution">
    <text evidence="1">The sequence shown here is derived from an EMBL/GenBank/DDBJ whole genome shotgun (WGS) entry which is preliminary data.</text>
</comment>
<dbReference type="Proteomes" id="UP000294723">
    <property type="component" value="Unassembled WGS sequence"/>
</dbReference>
<protein>
    <submittedName>
        <fullName evidence="1">Uncharacterized protein</fullName>
    </submittedName>
</protein>
<keyword evidence="2" id="KW-1185">Reference proteome</keyword>